<name>A0ABD2NLS0_9CUCU</name>
<evidence type="ECO:0000256" key="1">
    <source>
        <dbReference type="SAM" id="MobiDB-lite"/>
    </source>
</evidence>
<dbReference type="AlphaFoldDB" id="A0ABD2NLS0"/>
<evidence type="ECO:0000313" key="2">
    <source>
        <dbReference type="EMBL" id="KAL3279565.1"/>
    </source>
</evidence>
<sequence length="112" mass="12161">MIFQHNGCHNRLSVKKLVYENFQTGGLAKGINLLAIQEPKFNTIVLLCLRAQPVPNSEEFRERIIGMANTISNALSAVFVTTPPTPSAAPLPRPGSGECDEKNQIHGCGGFK</sequence>
<comment type="caution">
    <text evidence="2">The sequence shown here is derived from an EMBL/GenBank/DDBJ whole genome shotgun (WGS) entry which is preliminary data.</text>
</comment>
<reference evidence="2 3" key="1">
    <citation type="journal article" date="2021" name="BMC Biol.">
        <title>Horizontally acquired antibacterial genes associated with adaptive radiation of ladybird beetles.</title>
        <authorList>
            <person name="Li H.S."/>
            <person name="Tang X.F."/>
            <person name="Huang Y.H."/>
            <person name="Xu Z.Y."/>
            <person name="Chen M.L."/>
            <person name="Du X.Y."/>
            <person name="Qiu B.Y."/>
            <person name="Chen P.T."/>
            <person name="Zhang W."/>
            <person name="Slipinski A."/>
            <person name="Escalona H.E."/>
            <person name="Waterhouse R.M."/>
            <person name="Zwick A."/>
            <person name="Pang H."/>
        </authorList>
    </citation>
    <scope>NUCLEOTIDE SEQUENCE [LARGE SCALE GENOMIC DNA]</scope>
    <source>
        <strain evidence="2">SYSU2018</strain>
    </source>
</reference>
<keyword evidence="3" id="KW-1185">Reference proteome</keyword>
<organism evidence="2 3">
    <name type="scientific">Cryptolaemus montrouzieri</name>
    <dbReference type="NCBI Taxonomy" id="559131"/>
    <lineage>
        <taxon>Eukaryota</taxon>
        <taxon>Metazoa</taxon>
        <taxon>Ecdysozoa</taxon>
        <taxon>Arthropoda</taxon>
        <taxon>Hexapoda</taxon>
        <taxon>Insecta</taxon>
        <taxon>Pterygota</taxon>
        <taxon>Neoptera</taxon>
        <taxon>Endopterygota</taxon>
        <taxon>Coleoptera</taxon>
        <taxon>Polyphaga</taxon>
        <taxon>Cucujiformia</taxon>
        <taxon>Coccinelloidea</taxon>
        <taxon>Coccinellidae</taxon>
        <taxon>Scymninae</taxon>
        <taxon>Scymnini</taxon>
        <taxon>Cryptolaemus</taxon>
    </lineage>
</organism>
<protein>
    <submittedName>
        <fullName evidence="2">Uncharacterized protein</fullName>
    </submittedName>
</protein>
<dbReference type="EMBL" id="JABFTP020000124">
    <property type="protein sequence ID" value="KAL3279565.1"/>
    <property type="molecule type" value="Genomic_DNA"/>
</dbReference>
<feature type="region of interest" description="Disordered" evidence="1">
    <location>
        <begin position="85"/>
        <end position="112"/>
    </location>
</feature>
<dbReference type="Proteomes" id="UP001516400">
    <property type="component" value="Unassembled WGS sequence"/>
</dbReference>
<proteinExistence type="predicted"/>
<accession>A0ABD2NLS0</accession>
<evidence type="ECO:0000313" key="3">
    <source>
        <dbReference type="Proteomes" id="UP001516400"/>
    </source>
</evidence>
<gene>
    <name evidence="2" type="ORF">HHI36_017072</name>
</gene>